<name>A0A835MBR7_9MAGN</name>
<feature type="binding site" evidence="14">
    <location>
        <begin position="279"/>
        <end position="294"/>
    </location>
    <ligand>
        <name>FAD</name>
        <dbReference type="ChEBI" id="CHEBI:57692"/>
    </ligand>
</feature>
<evidence type="ECO:0000256" key="1">
    <source>
        <dbReference type="ARBA" id="ARBA00000920"/>
    </source>
</evidence>
<comment type="caution">
    <text evidence="18">The sequence shown here is derived from an EMBL/GenBank/DDBJ whole genome shotgun (WGS) entry which is preliminary data.</text>
</comment>
<comment type="similarity">
    <text evidence="4 12">Belongs to the GMC oxidoreductase family.</text>
</comment>
<evidence type="ECO:0000256" key="6">
    <source>
        <dbReference type="ARBA" id="ARBA00022630"/>
    </source>
</evidence>
<keyword evidence="19" id="KW-1185">Reference proteome</keyword>
<evidence type="ECO:0000259" key="16">
    <source>
        <dbReference type="Pfam" id="PF00732"/>
    </source>
</evidence>
<feature type="transmembrane region" description="Helical" evidence="15">
    <location>
        <begin position="109"/>
        <end position="133"/>
    </location>
</feature>
<accession>A0A835MBR7</accession>
<dbReference type="Pfam" id="PF00732">
    <property type="entry name" value="GMC_oxred_N"/>
    <property type="match status" value="1"/>
</dbReference>
<dbReference type="PANTHER" id="PTHR46056:SF4">
    <property type="entry name" value="LONG-CHAIN-ALCOHOL OXIDASE FAO4A"/>
    <property type="match status" value="1"/>
</dbReference>
<keyword evidence="6" id="KW-0285">Flavoprotein</keyword>
<evidence type="ECO:0000256" key="8">
    <source>
        <dbReference type="ARBA" id="ARBA00022827"/>
    </source>
</evidence>
<keyword evidence="9 15" id="KW-1133">Transmembrane helix</keyword>
<dbReference type="InterPro" id="IPR012400">
    <property type="entry name" value="Long_Oxdase"/>
</dbReference>
<keyword evidence="7 15" id="KW-0812">Transmembrane</keyword>
<organism evidence="18 19">
    <name type="scientific">Coptis chinensis</name>
    <dbReference type="NCBI Taxonomy" id="261450"/>
    <lineage>
        <taxon>Eukaryota</taxon>
        <taxon>Viridiplantae</taxon>
        <taxon>Streptophyta</taxon>
        <taxon>Embryophyta</taxon>
        <taxon>Tracheophyta</taxon>
        <taxon>Spermatophyta</taxon>
        <taxon>Magnoliopsida</taxon>
        <taxon>Ranunculales</taxon>
        <taxon>Ranunculaceae</taxon>
        <taxon>Coptidoideae</taxon>
        <taxon>Coptis</taxon>
    </lineage>
</organism>
<dbReference type="Proteomes" id="UP000631114">
    <property type="component" value="Unassembled WGS sequence"/>
</dbReference>
<feature type="domain" description="Glucose-methanol-choline oxidoreductase C-terminal" evidence="17">
    <location>
        <begin position="647"/>
        <end position="773"/>
    </location>
</feature>
<dbReference type="Pfam" id="PF05199">
    <property type="entry name" value="GMC_oxred_C"/>
    <property type="match status" value="1"/>
</dbReference>
<gene>
    <name evidence="18" type="ORF">IFM89_039461</name>
</gene>
<keyword evidence="8 14" id="KW-0274">FAD</keyword>
<comment type="subcellular location">
    <subcellularLocation>
        <location evidence="3 12">Membrane</location>
    </subcellularLocation>
</comment>
<dbReference type="GO" id="GO:0046577">
    <property type="term" value="F:long-chain-alcohol oxidase activity"/>
    <property type="evidence" value="ECO:0007669"/>
    <property type="project" value="UniProtKB-EC"/>
</dbReference>
<dbReference type="EMBL" id="JADFTS010000001">
    <property type="protein sequence ID" value="KAF9626770.1"/>
    <property type="molecule type" value="Genomic_DNA"/>
</dbReference>
<evidence type="ECO:0000256" key="14">
    <source>
        <dbReference type="PIRSR" id="PIRSR028937-2"/>
    </source>
</evidence>
<feature type="transmembrane region" description="Helical" evidence="15">
    <location>
        <begin position="162"/>
        <end position="182"/>
    </location>
</feature>
<evidence type="ECO:0000256" key="15">
    <source>
        <dbReference type="SAM" id="Phobius"/>
    </source>
</evidence>
<evidence type="ECO:0000313" key="19">
    <source>
        <dbReference type="Proteomes" id="UP000631114"/>
    </source>
</evidence>
<dbReference type="Gene3D" id="3.50.50.60">
    <property type="entry name" value="FAD/NAD(P)-binding domain"/>
    <property type="match status" value="2"/>
</dbReference>
<sequence length="793" mass="87356">MEEVNGELRLNIGDSKWRDIHKDEDHPRGTKDIIHQASLINSLSCWEMDSLTAFCDTLLPCITTLPPETTSQPNHDHLFTFYTNSASMAGTPLHLGGFMSERLKHPALILLRLALWVLSTKIGALILCGRLSMSTHFPYLQSFSEVCIMKREKILLSWSSSYFYLLRMLFYAIKSLALFIFFTQVNEKNDNLSWKALGYCGPDPDFVTQIQKPLNPGGRGEEKEEEDEVIGPLFRGLVDPTVPKQILAHTLKRSGFSVSIENPPKASPNNKSSKLTIHCDAVIVGSGSGGGVAAGILAMAGYKVIVLEKGNYYARKSLSLLEGPTMDQMYQGSGFVATKDLSVAILAASTVGGGATINWSASIKTPQHVLKEWCSCYELELFQSQLYKEAMQVVCDRMGVQSGICNENLNNAVLRRGCLELGYPVNDIPRNSPPDHYCGWCCLGCKDGQKKGTTETWLIDMVNSGNGVILPGCEVKKIMHERKKQRNRSTATGVSFEFVNGKEKEVYFVQSKVTIVAGGAFGTPILLKRSGLKNENIGKHLHLHPVVMSWGYFPNAKNSSAWPEEYKKSYEGGIMTAMSTVVGEFSRSGYGAVIQTPALHPGLFSAVMPWVSGADMKERMSRFSRTAHLFALARDKGSGAVTSFSSVGYNMDESDEENLKRGLEKTLRILAAAGAEEIGTHHFTGKKLNVKRASEHEFERFVKEECARGIKGLSTPLCSAHQMGSCRMGMDPKTSVVNQSGETWEVEGLFLADSSVFPTALGVNPMVTIQSIAYCTAQSVIEVLRRKKSYSEF</sequence>
<feature type="active site" description="Proton acceptor" evidence="13">
    <location>
        <position position="721"/>
    </location>
</feature>
<protein>
    <recommendedName>
        <fullName evidence="5 12">Long-chain-alcohol oxidase</fullName>
        <ecNumber evidence="5 12">1.1.3.20</ecNumber>
    </recommendedName>
</protein>
<dbReference type="PIRSF" id="PIRSF028937">
    <property type="entry name" value="Lg_Ch_AO"/>
    <property type="match status" value="1"/>
</dbReference>
<dbReference type="EC" id="1.1.3.20" evidence="5 12"/>
<evidence type="ECO:0000256" key="7">
    <source>
        <dbReference type="ARBA" id="ARBA00022692"/>
    </source>
</evidence>
<dbReference type="OrthoDB" id="269227at2759"/>
<dbReference type="AlphaFoldDB" id="A0A835MBR7"/>
<evidence type="ECO:0000256" key="10">
    <source>
        <dbReference type="ARBA" id="ARBA00023002"/>
    </source>
</evidence>
<evidence type="ECO:0000256" key="9">
    <source>
        <dbReference type="ARBA" id="ARBA00022989"/>
    </source>
</evidence>
<dbReference type="InterPro" id="IPR000172">
    <property type="entry name" value="GMC_OxRdtase_N"/>
</dbReference>
<dbReference type="GO" id="GO:0016020">
    <property type="term" value="C:membrane"/>
    <property type="evidence" value="ECO:0007669"/>
    <property type="project" value="UniProtKB-SubCell"/>
</dbReference>
<dbReference type="SUPFAM" id="SSF51905">
    <property type="entry name" value="FAD/NAD(P)-binding domain"/>
    <property type="match status" value="1"/>
</dbReference>
<reference evidence="18 19" key="1">
    <citation type="submission" date="2020-10" db="EMBL/GenBank/DDBJ databases">
        <title>The Coptis chinensis genome and diversification of protoberbering-type alkaloids.</title>
        <authorList>
            <person name="Wang B."/>
            <person name="Shu S."/>
            <person name="Song C."/>
            <person name="Liu Y."/>
        </authorList>
    </citation>
    <scope>NUCLEOTIDE SEQUENCE [LARGE SCALE GENOMIC DNA]</scope>
    <source>
        <strain evidence="18">HL-2020</strain>
        <tissue evidence="18">Leaf</tissue>
    </source>
</reference>
<evidence type="ECO:0000256" key="5">
    <source>
        <dbReference type="ARBA" id="ARBA00013125"/>
    </source>
</evidence>
<comment type="catalytic activity">
    <reaction evidence="1 12">
        <text>a long-chain primary fatty alcohol + O2 = a long-chain fatty aldehyde + H2O2</text>
        <dbReference type="Rhea" id="RHEA:22756"/>
        <dbReference type="ChEBI" id="CHEBI:15379"/>
        <dbReference type="ChEBI" id="CHEBI:16240"/>
        <dbReference type="ChEBI" id="CHEBI:17176"/>
        <dbReference type="ChEBI" id="CHEBI:77396"/>
        <dbReference type="EC" id="1.1.3.20"/>
    </reaction>
</comment>
<evidence type="ECO:0000256" key="3">
    <source>
        <dbReference type="ARBA" id="ARBA00004370"/>
    </source>
</evidence>
<evidence type="ECO:0000313" key="18">
    <source>
        <dbReference type="EMBL" id="KAF9626770.1"/>
    </source>
</evidence>
<evidence type="ECO:0000256" key="12">
    <source>
        <dbReference type="PIRNR" id="PIRNR028937"/>
    </source>
</evidence>
<evidence type="ECO:0000256" key="4">
    <source>
        <dbReference type="ARBA" id="ARBA00010790"/>
    </source>
</evidence>
<dbReference type="InterPro" id="IPR007867">
    <property type="entry name" value="GMC_OxRtase_C"/>
</dbReference>
<keyword evidence="11 12" id="KW-0472">Membrane</keyword>
<evidence type="ECO:0000256" key="11">
    <source>
        <dbReference type="ARBA" id="ARBA00023136"/>
    </source>
</evidence>
<dbReference type="InterPro" id="IPR036188">
    <property type="entry name" value="FAD/NAD-bd_sf"/>
</dbReference>
<proteinExistence type="inferred from homology"/>
<evidence type="ECO:0000256" key="13">
    <source>
        <dbReference type="PIRSR" id="PIRSR028937-1"/>
    </source>
</evidence>
<comment type="function">
    <text evidence="2 12">Long-chain fatty alcohol oxidase involved in the omega-oxidation pathway of lipid degradation.</text>
</comment>
<dbReference type="GO" id="GO:0050660">
    <property type="term" value="F:flavin adenine dinucleotide binding"/>
    <property type="evidence" value="ECO:0007669"/>
    <property type="project" value="InterPro"/>
</dbReference>
<evidence type="ECO:0000259" key="17">
    <source>
        <dbReference type="Pfam" id="PF05199"/>
    </source>
</evidence>
<dbReference type="PANTHER" id="PTHR46056">
    <property type="entry name" value="LONG-CHAIN-ALCOHOL OXIDASE"/>
    <property type="match status" value="1"/>
</dbReference>
<evidence type="ECO:0000256" key="2">
    <source>
        <dbReference type="ARBA" id="ARBA00003842"/>
    </source>
</evidence>
<keyword evidence="10 12" id="KW-0560">Oxidoreductase</keyword>
<feature type="domain" description="Glucose-methanol-choline oxidoreductase N-terminal" evidence="16">
    <location>
        <begin position="326"/>
        <end position="546"/>
    </location>
</feature>